<evidence type="ECO:0000313" key="2">
    <source>
        <dbReference type="Proteomes" id="UP000224460"/>
    </source>
</evidence>
<reference evidence="1" key="1">
    <citation type="submission" date="2017-10" db="EMBL/GenBank/DDBJ databases">
        <title>Genome sequence of cellulolytic Lachnospiraceae bacterium XHS1971 isolated from hotspring sediment.</title>
        <authorList>
            <person name="Vasudevan G."/>
            <person name="Joshi A.J."/>
            <person name="Hivarkar S."/>
            <person name="Lanjekar V.B."/>
            <person name="Dhakephalkar P.K."/>
            <person name="Dagar S."/>
        </authorList>
    </citation>
    <scope>NUCLEOTIDE SEQUENCE</scope>
    <source>
        <strain evidence="1">XHS1971</strain>
    </source>
</reference>
<dbReference type="EMBL" id="PEDL01000011">
    <property type="protein sequence ID" value="PHV70338.1"/>
    <property type="molecule type" value="Genomic_DNA"/>
</dbReference>
<dbReference type="Proteomes" id="UP000224460">
    <property type="component" value="Unassembled WGS sequence"/>
</dbReference>
<name>A0AC61DBB0_9FIRM</name>
<accession>A0AC61DBB0</accession>
<gene>
    <name evidence="1" type="ORF">CS063_10625</name>
</gene>
<sequence>MKKKLLASIAILALGTMVFTGCGSKKVEEASTATAETNQPISAQETKKEGVKISIVGSTTVAEPMEKLVAKYKEMGNTDNLEVQGNGSSAGIKAAMEGTADIGMSSRELKEEEKASGIEETVIAYDGIAVVVHPSNGVEDLTKAQIKDIFEGKITNWSEVGGIDKDIVVVTREAGSGTRGAFEEILKLLDENKASTITEVALVAEGTGTVMKTVATKEASIGFVSEGFLDDTVKALKVDGTPCTVENVKGGTYAISRPLILVNKSDVKPEAKAVIDFILGKEGQSIMAEKYIPVKND</sequence>
<organism evidence="1 2">
    <name type="scientific">Sporanaerobium hydrogeniformans</name>
    <dbReference type="NCBI Taxonomy" id="3072179"/>
    <lineage>
        <taxon>Bacteria</taxon>
        <taxon>Bacillati</taxon>
        <taxon>Bacillota</taxon>
        <taxon>Clostridia</taxon>
        <taxon>Lachnospirales</taxon>
        <taxon>Lachnospiraceae</taxon>
        <taxon>Sporanaerobium</taxon>
    </lineage>
</organism>
<comment type="caution">
    <text evidence="1">The sequence shown here is derived from an EMBL/GenBank/DDBJ whole genome shotgun (WGS) entry which is preliminary data.</text>
</comment>
<proteinExistence type="predicted"/>
<keyword evidence="2" id="KW-1185">Reference proteome</keyword>
<evidence type="ECO:0000313" key="1">
    <source>
        <dbReference type="EMBL" id="PHV70338.1"/>
    </source>
</evidence>
<protein>
    <submittedName>
        <fullName evidence="1">Phosphate-binding protein</fullName>
    </submittedName>
</protein>